<organism evidence="2 3">
    <name type="scientific">Mucilaginibacter galii</name>
    <dbReference type="NCBI Taxonomy" id="2005073"/>
    <lineage>
        <taxon>Bacteria</taxon>
        <taxon>Pseudomonadati</taxon>
        <taxon>Bacteroidota</taxon>
        <taxon>Sphingobacteriia</taxon>
        <taxon>Sphingobacteriales</taxon>
        <taxon>Sphingobacteriaceae</taxon>
        <taxon>Mucilaginibacter</taxon>
    </lineage>
</organism>
<feature type="transmembrane region" description="Helical" evidence="1">
    <location>
        <begin position="38"/>
        <end position="61"/>
    </location>
</feature>
<protein>
    <recommendedName>
        <fullName evidence="4">DUF5362 domain-containing protein</fullName>
    </recommendedName>
</protein>
<accession>A0A917J9E6</accession>
<feature type="transmembrane region" description="Helical" evidence="1">
    <location>
        <begin position="81"/>
        <end position="101"/>
    </location>
</feature>
<evidence type="ECO:0000313" key="2">
    <source>
        <dbReference type="EMBL" id="GGI50340.1"/>
    </source>
</evidence>
<reference evidence="2" key="2">
    <citation type="submission" date="2020-09" db="EMBL/GenBank/DDBJ databases">
        <authorList>
            <person name="Sun Q."/>
            <person name="Sedlacek I."/>
        </authorList>
    </citation>
    <scope>NUCLEOTIDE SEQUENCE</scope>
    <source>
        <strain evidence="2">CCM 8711</strain>
    </source>
</reference>
<gene>
    <name evidence="2" type="ORF">GCM10011425_15520</name>
</gene>
<keyword evidence="1" id="KW-0472">Membrane</keyword>
<dbReference type="InterPro" id="IPR035287">
    <property type="entry name" value="DUF5362"/>
</dbReference>
<comment type="caution">
    <text evidence="2">The sequence shown here is derived from an EMBL/GenBank/DDBJ whole genome shotgun (WGS) entry which is preliminary data.</text>
</comment>
<dbReference type="Pfam" id="PF17319">
    <property type="entry name" value="DUF5362"/>
    <property type="match status" value="1"/>
</dbReference>
<evidence type="ECO:0000256" key="1">
    <source>
        <dbReference type="SAM" id="Phobius"/>
    </source>
</evidence>
<evidence type="ECO:0000313" key="3">
    <source>
        <dbReference type="Proteomes" id="UP000662074"/>
    </source>
</evidence>
<dbReference type="EMBL" id="BMDO01000003">
    <property type="protein sequence ID" value="GGI50340.1"/>
    <property type="molecule type" value="Genomic_DNA"/>
</dbReference>
<proteinExistence type="predicted"/>
<sequence length="163" mass="18083">MEENFTETTHPLPEPEKGLVLSEEALYYLQTAAKWAKFLAILGFIGCVIMVLVGLFAGSIFSKMGTVSAYPSVMSQSAGAFMSVFYIAFALLYFFPSLYLYQFAKFAQNALLFSSSQDITLAMGKLKSFFKFVGILIIAILSLYLLIVIGVFVMMGTYSAFRQ</sequence>
<dbReference type="AlphaFoldDB" id="A0A917J9E6"/>
<feature type="transmembrane region" description="Helical" evidence="1">
    <location>
        <begin position="132"/>
        <end position="161"/>
    </location>
</feature>
<keyword evidence="1" id="KW-1133">Transmembrane helix</keyword>
<dbReference type="Proteomes" id="UP000662074">
    <property type="component" value="Unassembled WGS sequence"/>
</dbReference>
<reference evidence="2" key="1">
    <citation type="journal article" date="2014" name="Int. J. Syst. Evol. Microbiol.">
        <title>Complete genome sequence of Corynebacterium casei LMG S-19264T (=DSM 44701T), isolated from a smear-ripened cheese.</title>
        <authorList>
            <consortium name="US DOE Joint Genome Institute (JGI-PGF)"/>
            <person name="Walter F."/>
            <person name="Albersmeier A."/>
            <person name="Kalinowski J."/>
            <person name="Ruckert C."/>
        </authorList>
    </citation>
    <scope>NUCLEOTIDE SEQUENCE</scope>
    <source>
        <strain evidence="2">CCM 8711</strain>
    </source>
</reference>
<keyword evidence="3" id="KW-1185">Reference proteome</keyword>
<evidence type="ECO:0008006" key="4">
    <source>
        <dbReference type="Google" id="ProtNLM"/>
    </source>
</evidence>
<name>A0A917J9E6_9SPHI</name>
<dbReference type="RefSeq" id="WP_188415436.1">
    <property type="nucleotide sequence ID" value="NZ_BMDO01000003.1"/>
</dbReference>
<keyword evidence="1" id="KW-0812">Transmembrane</keyword>